<protein>
    <submittedName>
        <fullName evidence="1">Uncharacterized protein</fullName>
    </submittedName>
</protein>
<accession>A0A8S0RSE0</accession>
<reference evidence="1 2" key="1">
    <citation type="submission" date="2019-12" db="EMBL/GenBank/DDBJ databases">
        <authorList>
            <person name="Alioto T."/>
            <person name="Alioto T."/>
            <person name="Gomez Garrido J."/>
        </authorList>
    </citation>
    <scope>NUCLEOTIDE SEQUENCE [LARGE SCALE GENOMIC DNA]</scope>
</reference>
<keyword evidence="2" id="KW-1185">Reference proteome</keyword>
<dbReference type="AlphaFoldDB" id="A0A8S0RSE0"/>
<evidence type="ECO:0000313" key="2">
    <source>
        <dbReference type="Proteomes" id="UP000594638"/>
    </source>
</evidence>
<dbReference type="Proteomes" id="UP000594638">
    <property type="component" value="Unassembled WGS sequence"/>
</dbReference>
<proteinExistence type="predicted"/>
<comment type="caution">
    <text evidence="1">The sequence shown here is derived from an EMBL/GenBank/DDBJ whole genome shotgun (WGS) entry which is preliminary data.</text>
</comment>
<dbReference type="Gramene" id="OE9A083954T1">
    <property type="protein sequence ID" value="OE9A083954C1"/>
    <property type="gene ID" value="OE9A083954"/>
</dbReference>
<gene>
    <name evidence="1" type="ORF">OLEA9_A083954</name>
</gene>
<name>A0A8S0RSE0_OLEEU</name>
<evidence type="ECO:0000313" key="1">
    <source>
        <dbReference type="EMBL" id="CAA2982940.1"/>
    </source>
</evidence>
<organism evidence="1 2">
    <name type="scientific">Olea europaea subsp. europaea</name>
    <dbReference type="NCBI Taxonomy" id="158383"/>
    <lineage>
        <taxon>Eukaryota</taxon>
        <taxon>Viridiplantae</taxon>
        <taxon>Streptophyta</taxon>
        <taxon>Embryophyta</taxon>
        <taxon>Tracheophyta</taxon>
        <taxon>Spermatophyta</taxon>
        <taxon>Magnoliopsida</taxon>
        <taxon>eudicotyledons</taxon>
        <taxon>Gunneridae</taxon>
        <taxon>Pentapetalae</taxon>
        <taxon>asterids</taxon>
        <taxon>lamiids</taxon>
        <taxon>Lamiales</taxon>
        <taxon>Oleaceae</taxon>
        <taxon>Oleeae</taxon>
        <taxon>Olea</taxon>
    </lineage>
</organism>
<sequence>METGGANPKPLPPPVIAGEGARSSNYELSAAIFEQTTIRNKTAPAALAFKEAIIFSLCCADNFGNFGFCSYSRRVRHGSVEHDNDGGERFEFGIAAPAPEPVPAGIVGFSVVLSALALMKY</sequence>
<dbReference type="EMBL" id="CACTIH010003710">
    <property type="protein sequence ID" value="CAA2982940.1"/>
    <property type="molecule type" value="Genomic_DNA"/>
</dbReference>